<keyword evidence="1" id="KW-0175">Coiled coil</keyword>
<feature type="transmembrane region" description="Helical" evidence="2">
    <location>
        <begin position="131"/>
        <end position="150"/>
    </location>
</feature>
<dbReference type="AlphaFoldDB" id="R0EY02"/>
<keyword evidence="5" id="KW-1185">Reference proteome</keyword>
<evidence type="ECO:0000259" key="3">
    <source>
        <dbReference type="Pfam" id="PF25464"/>
    </source>
</evidence>
<accession>R0EY02</accession>
<reference evidence="5" key="1">
    <citation type="journal article" date="2013" name="Nat. Genet.">
        <title>The Capsella rubella genome and the genomic consequences of rapid mating system evolution.</title>
        <authorList>
            <person name="Slotte T."/>
            <person name="Hazzouri K.M."/>
            <person name="Agren J.A."/>
            <person name="Koenig D."/>
            <person name="Maumus F."/>
            <person name="Guo Y.L."/>
            <person name="Steige K."/>
            <person name="Platts A.E."/>
            <person name="Escobar J.S."/>
            <person name="Newman L.K."/>
            <person name="Wang W."/>
            <person name="Mandakova T."/>
            <person name="Vello E."/>
            <person name="Smith L.M."/>
            <person name="Henz S.R."/>
            <person name="Steffen J."/>
            <person name="Takuno S."/>
            <person name="Brandvain Y."/>
            <person name="Coop G."/>
            <person name="Andolfatto P."/>
            <person name="Hu T.T."/>
            <person name="Blanchette M."/>
            <person name="Clark R.M."/>
            <person name="Quesneville H."/>
            <person name="Nordborg M."/>
            <person name="Gaut B.S."/>
            <person name="Lysak M.A."/>
            <person name="Jenkins J."/>
            <person name="Grimwood J."/>
            <person name="Chapman J."/>
            <person name="Prochnik S."/>
            <person name="Shu S."/>
            <person name="Rokhsar D."/>
            <person name="Schmutz J."/>
            <person name="Weigel D."/>
            <person name="Wright S.I."/>
        </authorList>
    </citation>
    <scope>NUCLEOTIDE SEQUENCE [LARGE SCALE GENOMIC DNA]</scope>
    <source>
        <strain evidence="5">cv. Monte Gargano</strain>
    </source>
</reference>
<sequence length="152" mass="17387">MGSQSYGSDANSASRNWGPNCYCGRATSIIKSWTNDNPGRRFIRCGVHGFVNWADEDKPYGWQKVSLLEARDEIRQLKDEMKVFKESVQATNEQGLTDMNSVLVNKDEQEKYQLENEVKACNEREKLLRQFIVLSWGSFILVIAMILAMGKK</sequence>
<keyword evidence="2" id="KW-0812">Transmembrane</keyword>
<name>R0EY02_9BRAS</name>
<dbReference type="EMBL" id="KB870812">
    <property type="protein sequence ID" value="EOA14157.1"/>
    <property type="molecule type" value="Genomic_DNA"/>
</dbReference>
<dbReference type="Proteomes" id="UP000029121">
    <property type="component" value="Unassembled WGS sequence"/>
</dbReference>
<dbReference type="InterPro" id="IPR057222">
    <property type="entry name" value="DUF7900"/>
</dbReference>
<dbReference type="Pfam" id="PF25464">
    <property type="entry name" value="DUF7900"/>
    <property type="match status" value="1"/>
</dbReference>
<evidence type="ECO:0000313" key="5">
    <source>
        <dbReference type="Proteomes" id="UP000029121"/>
    </source>
</evidence>
<evidence type="ECO:0000256" key="1">
    <source>
        <dbReference type="SAM" id="Coils"/>
    </source>
</evidence>
<feature type="domain" description="DUF7900" evidence="3">
    <location>
        <begin position="58"/>
        <end position="128"/>
    </location>
</feature>
<organism evidence="4 5">
    <name type="scientific">Capsella rubella</name>
    <dbReference type="NCBI Taxonomy" id="81985"/>
    <lineage>
        <taxon>Eukaryota</taxon>
        <taxon>Viridiplantae</taxon>
        <taxon>Streptophyta</taxon>
        <taxon>Embryophyta</taxon>
        <taxon>Tracheophyta</taxon>
        <taxon>Spermatophyta</taxon>
        <taxon>Magnoliopsida</taxon>
        <taxon>eudicotyledons</taxon>
        <taxon>Gunneridae</taxon>
        <taxon>Pentapetalae</taxon>
        <taxon>rosids</taxon>
        <taxon>malvids</taxon>
        <taxon>Brassicales</taxon>
        <taxon>Brassicaceae</taxon>
        <taxon>Camelineae</taxon>
        <taxon>Capsella</taxon>
    </lineage>
</organism>
<keyword evidence="2" id="KW-1133">Transmembrane helix</keyword>
<evidence type="ECO:0000256" key="2">
    <source>
        <dbReference type="SAM" id="Phobius"/>
    </source>
</evidence>
<dbReference type="OrthoDB" id="1112464at2759"/>
<proteinExistence type="predicted"/>
<dbReference type="KEGG" id="crb:17877317"/>
<dbReference type="PANTHER" id="PTHR33248">
    <property type="entry name" value="ZINC ION-BINDING PROTEIN"/>
    <property type="match status" value="1"/>
</dbReference>
<protein>
    <recommendedName>
        <fullName evidence="3">DUF7900 domain-containing protein</fullName>
    </recommendedName>
</protein>
<evidence type="ECO:0000313" key="4">
    <source>
        <dbReference type="EMBL" id="EOA14157.1"/>
    </source>
</evidence>
<dbReference type="eggNOG" id="ENOG502SW2A">
    <property type="taxonomic scope" value="Eukaryota"/>
</dbReference>
<gene>
    <name evidence="4" type="ORF">CARUB_v10027303mg</name>
</gene>
<feature type="coiled-coil region" evidence="1">
    <location>
        <begin position="67"/>
        <end position="124"/>
    </location>
</feature>
<keyword evidence="2" id="KW-0472">Membrane</keyword>